<dbReference type="PANTHER" id="PTHR14795:SF0">
    <property type="entry name" value="TRANSMEMBRANE PROTEIN 62"/>
    <property type="match status" value="1"/>
</dbReference>
<feature type="domain" description="Protein kinase" evidence="1">
    <location>
        <begin position="104"/>
        <end position="420"/>
    </location>
</feature>
<accession>A0ABP1AVT0</accession>
<dbReference type="PANTHER" id="PTHR14795">
    <property type="entry name" value="HELICASE RELATED"/>
    <property type="match status" value="1"/>
</dbReference>
<dbReference type="SMART" id="SM00220">
    <property type="entry name" value="S_TKc"/>
    <property type="match status" value="1"/>
</dbReference>
<evidence type="ECO:0000313" key="3">
    <source>
        <dbReference type="Proteomes" id="UP001497522"/>
    </source>
</evidence>
<name>A0ABP1AVT0_9BRYO</name>
<dbReference type="InterPro" id="IPR029052">
    <property type="entry name" value="Metallo-depent_PP-like"/>
</dbReference>
<dbReference type="PROSITE" id="PS00108">
    <property type="entry name" value="PROTEIN_KINASE_ST"/>
    <property type="match status" value="1"/>
</dbReference>
<reference evidence="2" key="1">
    <citation type="submission" date="2024-03" db="EMBL/GenBank/DDBJ databases">
        <authorList>
            <consortium name="ELIXIR-Norway"/>
            <consortium name="Elixir Norway"/>
        </authorList>
    </citation>
    <scope>NUCLEOTIDE SEQUENCE</scope>
</reference>
<dbReference type="SUPFAM" id="SSF56112">
    <property type="entry name" value="Protein kinase-like (PK-like)"/>
    <property type="match status" value="1"/>
</dbReference>
<dbReference type="Pfam" id="PF07714">
    <property type="entry name" value="PK_Tyr_Ser-Thr"/>
    <property type="match status" value="1"/>
</dbReference>
<dbReference type="Proteomes" id="UP001497522">
    <property type="component" value="Chromosome 16"/>
</dbReference>
<dbReference type="EMBL" id="OZ023717">
    <property type="protein sequence ID" value="CAK9866705.1"/>
    <property type="molecule type" value="Genomic_DNA"/>
</dbReference>
<protein>
    <recommendedName>
        <fullName evidence="1">Protein kinase domain-containing protein</fullName>
    </recommendedName>
</protein>
<dbReference type="Gene3D" id="1.10.510.10">
    <property type="entry name" value="Transferase(Phosphotransferase) domain 1"/>
    <property type="match status" value="1"/>
</dbReference>
<dbReference type="SUPFAM" id="SSF56300">
    <property type="entry name" value="Metallo-dependent phosphatases"/>
    <property type="match status" value="1"/>
</dbReference>
<evidence type="ECO:0000313" key="2">
    <source>
        <dbReference type="EMBL" id="CAK9866705.1"/>
    </source>
</evidence>
<evidence type="ECO:0000259" key="1">
    <source>
        <dbReference type="PROSITE" id="PS50011"/>
    </source>
</evidence>
<proteinExistence type="predicted"/>
<dbReference type="InterPro" id="IPR011009">
    <property type="entry name" value="Kinase-like_dom_sf"/>
</dbReference>
<dbReference type="InterPro" id="IPR000719">
    <property type="entry name" value="Prot_kinase_dom"/>
</dbReference>
<keyword evidence="3" id="KW-1185">Reference proteome</keyword>
<dbReference type="CDD" id="cd00180">
    <property type="entry name" value="PKc"/>
    <property type="match status" value="1"/>
</dbReference>
<dbReference type="InterPro" id="IPR008271">
    <property type="entry name" value="Ser/Thr_kinase_AS"/>
</dbReference>
<dbReference type="InterPro" id="IPR001245">
    <property type="entry name" value="Ser-Thr/Tyr_kinase_cat_dom"/>
</dbReference>
<sequence>MEENQKVTDPSESPSRLESVLKLQRHVNYVSAPPQLCIRPGKLEETTSTRTAVTFYGSAPPELWTEVLPTDHDVQEISQCENNSIEGADINSDLQLLHIHPSEIQIGEMIAEGGQAEIYMAVWIPSSCPVIVKRFKPQAGVDLRQLQRRLKKVKKYEEERPHRCLRICKILGVSIDQDDGILSIVMERMAGDLRNVIDSRTGPADLKLAVMPFFYNTAVRLMLSIASGMEALHECGLMHRDLKASNVLVELDDGSRTETLEDDQWPAFEDKTQELAFKKVADGSGLPIERFFDMRGNHDQYGVPLSSSLDYYSACSVNGHLNRTNLVQSITVLGGDGQKHLFVGIDDAMQIGLRAPSNVFGHPTNQSLVDIDQQLSQWDHDNFAPVTKIVFGHFPMSFTTSTETGKHPEEVLVDFQISKE</sequence>
<organism evidence="2 3">
    <name type="scientific">Sphagnum jensenii</name>
    <dbReference type="NCBI Taxonomy" id="128206"/>
    <lineage>
        <taxon>Eukaryota</taxon>
        <taxon>Viridiplantae</taxon>
        <taxon>Streptophyta</taxon>
        <taxon>Embryophyta</taxon>
        <taxon>Bryophyta</taxon>
        <taxon>Sphagnophytina</taxon>
        <taxon>Sphagnopsida</taxon>
        <taxon>Sphagnales</taxon>
        <taxon>Sphagnaceae</taxon>
        <taxon>Sphagnum</taxon>
    </lineage>
</organism>
<gene>
    <name evidence="2" type="ORF">CSSPJE1EN2_LOCUS9700</name>
</gene>
<dbReference type="PROSITE" id="PS50011">
    <property type="entry name" value="PROTEIN_KINASE_DOM"/>
    <property type="match status" value="1"/>
</dbReference>